<evidence type="ECO:0000256" key="10">
    <source>
        <dbReference type="ARBA" id="ARBA00023014"/>
    </source>
</evidence>
<proteinExistence type="inferred from homology"/>
<comment type="similarity">
    <text evidence="3 12">Belongs to the NifH/BchL/ChlL family.</text>
</comment>
<dbReference type="SUPFAM" id="SSF52540">
    <property type="entry name" value="P-loop containing nucleoside triphosphate hydrolases"/>
    <property type="match status" value="1"/>
</dbReference>
<comment type="caution">
    <text evidence="13">The sequence shown here is derived from an EMBL/GenBank/DDBJ whole genome shotgun (WGS) entry which is preliminary data.</text>
</comment>
<dbReference type="GO" id="GO:0046872">
    <property type="term" value="F:metal ion binding"/>
    <property type="evidence" value="ECO:0007669"/>
    <property type="project" value="UniProtKB-KW"/>
</dbReference>
<dbReference type="Pfam" id="PF00142">
    <property type="entry name" value="Fer4_NifH"/>
    <property type="match status" value="1"/>
</dbReference>
<keyword evidence="9 12" id="KW-0408">Iron</keyword>
<dbReference type="AlphaFoldDB" id="A0A9D1PAF5"/>
<keyword evidence="12" id="KW-0004">4Fe-4S</keyword>
<keyword evidence="10 12" id="KW-0411">Iron-sulfur</keyword>
<dbReference type="PROSITE" id="PS51026">
    <property type="entry name" value="NIFH_FRXC_3"/>
    <property type="match status" value="1"/>
</dbReference>
<dbReference type="GO" id="GO:0005524">
    <property type="term" value="F:ATP binding"/>
    <property type="evidence" value="ECO:0007669"/>
    <property type="project" value="UniProtKB-KW"/>
</dbReference>
<dbReference type="GO" id="GO:0016163">
    <property type="term" value="F:nitrogenase activity"/>
    <property type="evidence" value="ECO:0007669"/>
    <property type="project" value="UniProtKB-EC"/>
</dbReference>
<dbReference type="EC" id="1.18.6.1" evidence="5"/>
<dbReference type="PANTHER" id="PTHR42864">
    <property type="entry name" value="LIGHT-INDEPENDENT PROTOCHLOROPHYLLIDE REDUCTASE IRON-SULFUR ATP-BINDING PROTEIN"/>
    <property type="match status" value="1"/>
</dbReference>
<dbReference type="CDD" id="cd02040">
    <property type="entry name" value="NifH"/>
    <property type="match status" value="1"/>
</dbReference>
<comment type="catalytic activity">
    <reaction evidence="11">
        <text>N2 + 8 reduced [2Fe-2S]-[ferredoxin] + 16 ATP + 16 H2O = H2 + 8 oxidized [2Fe-2S]-[ferredoxin] + 2 NH4(+) + 16 ADP + 16 phosphate + 6 H(+)</text>
        <dbReference type="Rhea" id="RHEA:21448"/>
        <dbReference type="Rhea" id="RHEA-COMP:10000"/>
        <dbReference type="Rhea" id="RHEA-COMP:10001"/>
        <dbReference type="ChEBI" id="CHEBI:15377"/>
        <dbReference type="ChEBI" id="CHEBI:15378"/>
        <dbReference type="ChEBI" id="CHEBI:17997"/>
        <dbReference type="ChEBI" id="CHEBI:18276"/>
        <dbReference type="ChEBI" id="CHEBI:28938"/>
        <dbReference type="ChEBI" id="CHEBI:30616"/>
        <dbReference type="ChEBI" id="CHEBI:33737"/>
        <dbReference type="ChEBI" id="CHEBI:33738"/>
        <dbReference type="ChEBI" id="CHEBI:43474"/>
        <dbReference type="ChEBI" id="CHEBI:456216"/>
        <dbReference type="EC" id="1.18.6.1"/>
    </reaction>
</comment>
<dbReference type="InterPro" id="IPR030655">
    <property type="entry name" value="NifH/chlL_CS"/>
</dbReference>
<dbReference type="GO" id="GO:0051539">
    <property type="term" value="F:4 iron, 4 sulfur cluster binding"/>
    <property type="evidence" value="ECO:0007669"/>
    <property type="project" value="UniProtKB-KW"/>
</dbReference>
<organism evidence="13 14">
    <name type="scientific">Candidatus Ornithocaccomicrobium faecavium</name>
    <dbReference type="NCBI Taxonomy" id="2840890"/>
    <lineage>
        <taxon>Bacteria</taxon>
        <taxon>Bacillati</taxon>
        <taxon>Bacillota</taxon>
        <taxon>Clostridia</taxon>
        <taxon>Candidatus Ornithocaccomicrobium</taxon>
    </lineage>
</organism>
<protein>
    <recommendedName>
        <fullName evidence="5">nitrogenase</fullName>
        <ecNumber evidence="5">1.18.6.1</ecNumber>
    </recommendedName>
</protein>
<comment type="subunit">
    <text evidence="4">Homodimer.</text>
</comment>
<evidence type="ECO:0000256" key="4">
    <source>
        <dbReference type="ARBA" id="ARBA00011738"/>
    </source>
</evidence>
<evidence type="ECO:0000313" key="13">
    <source>
        <dbReference type="EMBL" id="HIV28850.1"/>
    </source>
</evidence>
<comment type="cofactor">
    <cofactor evidence="1">
        <name>[4Fe-4S] cluster</name>
        <dbReference type="ChEBI" id="CHEBI:49883"/>
    </cofactor>
</comment>
<reference evidence="13" key="2">
    <citation type="journal article" date="2021" name="PeerJ">
        <title>Extensive microbial diversity within the chicken gut microbiome revealed by metagenomics and culture.</title>
        <authorList>
            <person name="Gilroy R."/>
            <person name="Ravi A."/>
            <person name="Getino M."/>
            <person name="Pursley I."/>
            <person name="Horton D.L."/>
            <person name="Alikhan N.F."/>
            <person name="Baker D."/>
            <person name="Gharbi K."/>
            <person name="Hall N."/>
            <person name="Watson M."/>
            <person name="Adriaenssens E.M."/>
            <person name="Foster-Nyarko E."/>
            <person name="Jarju S."/>
            <person name="Secka A."/>
            <person name="Antonio M."/>
            <person name="Oren A."/>
            <person name="Chaudhuri R.R."/>
            <person name="La Ragione R."/>
            <person name="Hildebrand F."/>
            <person name="Pallen M.J."/>
        </authorList>
    </citation>
    <scope>NUCLEOTIDE SEQUENCE</scope>
    <source>
        <strain evidence="13">CHK183-6373</strain>
    </source>
</reference>
<reference evidence="13" key="1">
    <citation type="submission" date="2020-10" db="EMBL/GenBank/DDBJ databases">
        <authorList>
            <person name="Gilroy R."/>
        </authorList>
    </citation>
    <scope>NUCLEOTIDE SEQUENCE</scope>
    <source>
        <strain evidence="13">CHK183-6373</strain>
    </source>
</reference>
<dbReference type="PRINTS" id="PR00091">
    <property type="entry name" value="NITROGNASEII"/>
</dbReference>
<dbReference type="Proteomes" id="UP000886884">
    <property type="component" value="Unassembled WGS sequence"/>
</dbReference>
<keyword evidence="7 12" id="KW-0547">Nucleotide-binding</keyword>
<dbReference type="PROSITE" id="PS00692">
    <property type="entry name" value="NIFH_FRXC_2"/>
    <property type="match status" value="1"/>
</dbReference>
<dbReference type="PANTHER" id="PTHR42864:SF2">
    <property type="entry name" value="LIGHT-INDEPENDENT PROTOCHLOROPHYLLIDE REDUCTASE IRON-SULFUR ATP-BINDING PROTEIN"/>
    <property type="match status" value="1"/>
</dbReference>
<evidence type="ECO:0000256" key="2">
    <source>
        <dbReference type="ARBA" id="ARBA00002234"/>
    </source>
</evidence>
<keyword evidence="8 12" id="KW-0067">ATP-binding</keyword>
<sequence length="264" mass="28237">MRKIAIYGKGGIGKSTTTSNLSAALAEKGYRVMQVGCDPKADSTKGLMGGKRIPTVLEQLRQKGDELRLEDIVFEGYGGVLCVESGGPTPGVGCAGRGIISAFEKLAELRAFEVYQPDVVIYDVLGDVVCGGFAMPIREGYAREVFIVSSGEMMALYAASNIAQAIRGFGKRGYARLCGIVLNARNIEGERDIVARAAREIGTEVVAYIPRSGDIQRAEAGGGTVFECLAESPMRAVYEDLAERVLQLTREENPEENAKGALVC</sequence>
<evidence type="ECO:0000256" key="3">
    <source>
        <dbReference type="ARBA" id="ARBA00005504"/>
    </source>
</evidence>
<evidence type="ECO:0000256" key="5">
    <source>
        <dbReference type="ARBA" id="ARBA00012773"/>
    </source>
</evidence>
<dbReference type="Gene3D" id="3.40.50.300">
    <property type="entry name" value="P-loop containing nucleotide triphosphate hydrolases"/>
    <property type="match status" value="1"/>
</dbReference>
<evidence type="ECO:0000256" key="11">
    <source>
        <dbReference type="ARBA" id="ARBA00047967"/>
    </source>
</evidence>
<evidence type="ECO:0000256" key="6">
    <source>
        <dbReference type="ARBA" id="ARBA00022723"/>
    </source>
</evidence>
<gene>
    <name evidence="13" type="ORF">IAA64_12880</name>
</gene>
<accession>A0A9D1PAF5</accession>
<dbReference type="InterPro" id="IPR027417">
    <property type="entry name" value="P-loop_NTPase"/>
</dbReference>
<keyword evidence="6 12" id="KW-0479">Metal-binding</keyword>
<evidence type="ECO:0000256" key="7">
    <source>
        <dbReference type="ARBA" id="ARBA00022741"/>
    </source>
</evidence>
<evidence type="ECO:0000313" key="14">
    <source>
        <dbReference type="Proteomes" id="UP000886884"/>
    </source>
</evidence>
<dbReference type="PROSITE" id="PS00746">
    <property type="entry name" value="NIFH_FRXC_1"/>
    <property type="match status" value="1"/>
</dbReference>
<dbReference type="EMBL" id="DVOT01000233">
    <property type="protein sequence ID" value="HIV28850.1"/>
    <property type="molecule type" value="Genomic_DNA"/>
</dbReference>
<evidence type="ECO:0000256" key="8">
    <source>
        <dbReference type="ARBA" id="ARBA00022840"/>
    </source>
</evidence>
<evidence type="ECO:0000256" key="12">
    <source>
        <dbReference type="RuleBase" id="RU003688"/>
    </source>
</evidence>
<dbReference type="InterPro" id="IPR000392">
    <property type="entry name" value="NifH/frxC"/>
</dbReference>
<comment type="function">
    <text evidence="2">The key enzymatic reactions in nitrogen fixation are catalyzed by the nitrogenase complex, which has 2 components: the iron protein and the molybdenum-iron protein.</text>
</comment>
<keyword evidence="12" id="KW-0560">Oxidoreductase</keyword>
<name>A0A9D1PAF5_9FIRM</name>
<evidence type="ECO:0000256" key="1">
    <source>
        <dbReference type="ARBA" id="ARBA00001966"/>
    </source>
</evidence>
<evidence type="ECO:0000256" key="9">
    <source>
        <dbReference type="ARBA" id="ARBA00023004"/>
    </source>
</evidence>
<dbReference type="PIRSF" id="PIRSF000363">
    <property type="entry name" value="Nitrogenase_iron"/>
    <property type="match status" value="1"/>
</dbReference>